<evidence type="ECO:0000256" key="5">
    <source>
        <dbReference type="ARBA" id="ARBA00022792"/>
    </source>
</evidence>
<dbReference type="FunFam" id="2.60.15.10:FF:000004">
    <property type="entry name" value="ATP synthase subunit delta, mitochondrial"/>
    <property type="match status" value="1"/>
</dbReference>
<dbReference type="InterPro" id="IPR036771">
    <property type="entry name" value="ATPsynth_dsu/esu_N"/>
</dbReference>
<dbReference type="CDD" id="cd12152">
    <property type="entry name" value="F1-ATPase_delta"/>
    <property type="match status" value="1"/>
</dbReference>
<evidence type="ECO:0000256" key="14">
    <source>
        <dbReference type="ARBA" id="ARBA00056834"/>
    </source>
</evidence>
<accession>A0A8D1J8R6</accession>
<evidence type="ECO:0000256" key="15">
    <source>
        <dbReference type="ARBA" id="ARBA00062932"/>
    </source>
</evidence>
<evidence type="ECO:0000256" key="3">
    <source>
        <dbReference type="ARBA" id="ARBA00022448"/>
    </source>
</evidence>
<evidence type="ECO:0000256" key="11">
    <source>
        <dbReference type="ARBA" id="ARBA00023310"/>
    </source>
</evidence>
<evidence type="ECO:0000256" key="12">
    <source>
        <dbReference type="ARBA" id="ARBA00031669"/>
    </source>
</evidence>
<evidence type="ECO:0000313" key="18">
    <source>
        <dbReference type="Ensembl" id="ENSSSCP00045043579.1"/>
    </source>
</evidence>
<organism evidence="18 19">
    <name type="scientific">Sus scrofa</name>
    <name type="common">Pig</name>
    <dbReference type="NCBI Taxonomy" id="9823"/>
    <lineage>
        <taxon>Eukaryota</taxon>
        <taxon>Metazoa</taxon>
        <taxon>Chordata</taxon>
        <taxon>Craniata</taxon>
        <taxon>Vertebrata</taxon>
        <taxon>Euteleostomi</taxon>
        <taxon>Mammalia</taxon>
        <taxon>Eutheria</taxon>
        <taxon>Laurasiatheria</taxon>
        <taxon>Artiodactyla</taxon>
        <taxon>Suina</taxon>
        <taxon>Suidae</taxon>
        <taxon>Sus</taxon>
    </lineage>
</organism>
<dbReference type="Pfam" id="PF02823">
    <property type="entry name" value="ATP-synt_DE_N"/>
    <property type="match status" value="1"/>
</dbReference>
<dbReference type="PANTHER" id="PTHR13822">
    <property type="entry name" value="ATP SYNTHASE DELTA/EPSILON CHAIN"/>
    <property type="match status" value="1"/>
</dbReference>
<dbReference type="InterPro" id="IPR020546">
    <property type="entry name" value="ATP_synth_F1_dsu/esu_N"/>
</dbReference>
<comment type="function">
    <text evidence="14">Subunit delta, of the mitochondrial membrane ATP synthase complex (F(1)F(0) ATP synthase or Complex V) that produces ATP from ADP in the presence of a proton gradient across the membrane which is generated by electron transport complexes of the respiratory chain. ATP synthase complex consist of a soluble F(1) head domain - the catalytic core - and a membrane F(1) domain - the membrane proton channel. These two domains are linked by a central stalk rotating inside the F(1) region and a stationary peripheral stalk. During catalysis, ATP synthesis in the catalytic domain of F(1) is coupled via a rotary mechanism of the central stalk subunits to proton translocation. In vivo, can only synthesize ATP although its ATP hydrolase activity can be activated artificially in vitro. With the central stalk subunit gamma, is essential for the biogenesis of F(1) catalytic part of the ATP synthase complex namely in the formation of F1 assembly intermediate.</text>
</comment>
<evidence type="ECO:0000256" key="10">
    <source>
        <dbReference type="ARBA" id="ARBA00023196"/>
    </source>
</evidence>
<keyword evidence="3" id="KW-0813">Transport</keyword>
<dbReference type="Proteomes" id="UP000694728">
    <property type="component" value="Unplaced"/>
</dbReference>
<dbReference type="InterPro" id="IPR001469">
    <property type="entry name" value="ATP_synth_F1_dsu/esu"/>
</dbReference>
<keyword evidence="9" id="KW-0472">Membrane</keyword>
<evidence type="ECO:0000256" key="9">
    <source>
        <dbReference type="ARBA" id="ARBA00023136"/>
    </source>
</evidence>
<keyword evidence="10" id="KW-0139">CF(1)</keyword>
<keyword evidence="7" id="KW-0406">Ion transport</keyword>
<evidence type="ECO:0000256" key="2">
    <source>
        <dbReference type="ARBA" id="ARBA00005712"/>
    </source>
</evidence>
<comment type="subcellular location">
    <subcellularLocation>
        <location evidence="1">Mitochondrion inner membrane</location>
    </subcellularLocation>
</comment>
<evidence type="ECO:0000256" key="1">
    <source>
        <dbReference type="ARBA" id="ARBA00004273"/>
    </source>
</evidence>
<protein>
    <recommendedName>
        <fullName evidence="16">ATP synthase F(1) complex subunit delta, mitochondrial</fullName>
    </recommendedName>
    <alternativeName>
        <fullName evidence="13">ATP synthase F1 subunit delta</fullName>
    </alternativeName>
    <alternativeName>
        <fullName evidence="12">F-ATPase delta subunit</fullName>
    </alternativeName>
</protein>
<dbReference type="HAMAP" id="MF_00530">
    <property type="entry name" value="ATP_synth_epsil_bac"/>
    <property type="match status" value="1"/>
</dbReference>
<sequence length="207" mass="21953">MLPATLLRRSGLGRVVRQARAYAEAAAAPASAAGPGQMSFTFASPTQVFFNGANVRQVDVPTQTGAFGILASHVPTLQVLRPGLVVVHAEDGTTSKYFVSSGSVTVNADSSVQLLAEEAVTLDMLDPGVSVSGKIGLELSKNSVATGVECPGGAGAGLGSLHSPHLPPTLCRWPRRTWRRRSRSCWGLQMRHQGLRSKSVLRPMRPW</sequence>
<dbReference type="Gene3D" id="2.60.15.10">
    <property type="entry name" value="F0F1 ATP synthase delta/epsilon subunit, N-terminal"/>
    <property type="match status" value="1"/>
</dbReference>
<keyword evidence="11" id="KW-0066">ATP synthesis</keyword>
<keyword evidence="6" id="KW-0809">Transit peptide</keyword>
<evidence type="ECO:0000259" key="17">
    <source>
        <dbReference type="Pfam" id="PF02823"/>
    </source>
</evidence>
<keyword evidence="8" id="KW-0496">Mitochondrion</keyword>
<reference evidence="18" key="1">
    <citation type="submission" date="2025-08" db="UniProtKB">
        <authorList>
            <consortium name="Ensembl"/>
        </authorList>
    </citation>
    <scope>IDENTIFICATION</scope>
</reference>
<name>A0A8D1J8R6_PIG</name>
<proteinExistence type="inferred from homology"/>
<comment type="similarity">
    <text evidence="2">Belongs to the ATPase epsilon chain family.</text>
</comment>
<keyword evidence="5" id="KW-0999">Mitochondrion inner membrane</keyword>
<feature type="domain" description="ATP synthase F1 complex delta/epsilon subunit N-terminal" evidence="17">
    <location>
        <begin position="38"/>
        <end position="119"/>
    </location>
</feature>
<dbReference type="AlphaFoldDB" id="A0A8D1J8R6"/>
<evidence type="ECO:0000256" key="8">
    <source>
        <dbReference type="ARBA" id="ARBA00023128"/>
    </source>
</evidence>
<dbReference type="SUPFAM" id="SSF51344">
    <property type="entry name" value="Epsilon subunit of F1F0-ATP synthase N-terminal domain"/>
    <property type="match status" value="1"/>
</dbReference>
<evidence type="ECO:0000256" key="4">
    <source>
        <dbReference type="ARBA" id="ARBA00022781"/>
    </source>
</evidence>
<evidence type="ECO:0000256" key="16">
    <source>
        <dbReference type="ARBA" id="ARBA00070799"/>
    </source>
</evidence>
<dbReference type="GO" id="GO:0005743">
    <property type="term" value="C:mitochondrial inner membrane"/>
    <property type="evidence" value="ECO:0007669"/>
    <property type="project" value="UniProtKB-SubCell"/>
</dbReference>
<evidence type="ECO:0000256" key="6">
    <source>
        <dbReference type="ARBA" id="ARBA00022946"/>
    </source>
</evidence>
<comment type="subunit">
    <text evidence="15">Component of the ATP synthase complex composed at least of ATP5F1A/subunit alpha, ATP5F1B/subunit beta, ATP5MC1/subunit c (homooctomer), MT-ATP6/subunit a, MT-ATP8/subunit 8, ATP5ME/subunit e, ATP5MF/subunit f, ATP5MG/subunit g, ATP5MK/subunit k, ATP5MJ/subunit j, ATP5F1C/subunit gamma, ATP5F1D/subunit delta, ATP5F1E/subunit epsilon, ATP5PF/subunit F6, ATP5PB/subunit b, ATP5PD/subunit d, ATP5PO/subunit OSCP. ATP synthase complex consists of a soluble F(1) head domain (subunits alpha(3) and beta(3)) - the catalytic core - and a membrane F(0) domain - the membrane proton channel (subunits c, a, 8, e, f, g, k and j). These two domains are linked by a central stalk (subunits gamma, delta, and epsilon) rotating inside the F1 region and a stationary peripheral stalk (subunits F6, b, d, and OSCP). Component of a complex composed at least by ATPIF1, ATP5F1A, ATP5F1B, ATP5F1C AND ATP5F1E.</text>
</comment>
<evidence type="ECO:0000313" key="19">
    <source>
        <dbReference type="Proteomes" id="UP000694728"/>
    </source>
</evidence>
<evidence type="ECO:0000256" key="13">
    <source>
        <dbReference type="ARBA" id="ARBA00032372"/>
    </source>
</evidence>
<dbReference type="GO" id="GO:0046933">
    <property type="term" value="F:proton-transporting ATP synthase activity, rotational mechanism"/>
    <property type="evidence" value="ECO:0007669"/>
    <property type="project" value="InterPro"/>
</dbReference>
<evidence type="ECO:0000256" key="7">
    <source>
        <dbReference type="ARBA" id="ARBA00023065"/>
    </source>
</evidence>
<keyword evidence="4" id="KW-0375">Hydrogen ion transport</keyword>
<dbReference type="GO" id="GO:0045259">
    <property type="term" value="C:proton-transporting ATP synthase complex"/>
    <property type="evidence" value="ECO:0007669"/>
    <property type="project" value="UniProtKB-KW"/>
</dbReference>
<dbReference type="PANTHER" id="PTHR13822:SF7">
    <property type="entry name" value="ATP SYNTHASE SUBUNIT DELTA, MITOCHONDRIAL"/>
    <property type="match status" value="1"/>
</dbReference>
<dbReference type="Ensembl" id="ENSSSCT00045061966.1">
    <property type="protein sequence ID" value="ENSSSCP00045043579.1"/>
    <property type="gene ID" value="ENSSSCG00045036062.1"/>
</dbReference>